<proteinExistence type="predicted"/>
<gene>
    <name evidence="5" type="ORF">MEUPH1_LOCUS5978</name>
</gene>
<evidence type="ECO:0000313" key="5">
    <source>
        <dbReference type="EMBL" id="CAI6349416.1"/>
    </source>
</evidence>
<evidence type="ECO:0000313" key="6">
    <source>
        <dbReference type="Proteomes" id="UP001160148"/>
    </source>
</evidence>
<dbReference type="Gene3D" id="3.30.40.10">
    <property type="entry name" value="Zinc/RING finger domain, C3HC4 (zinc finger)"/>
    <property type="match status" value="1"/>
</dbReference>
<protein>
    <recommendedName>
        <fullName evidence="4">RING-type domain-containing protein</fullName>
    </recommendedName>
</protein>
<feature type="domain" description="RING-type" evidence="4">
    <location>
        <begin position="4"/>
        <end position="51"/>
    </location>
</feature>
<keyword evidence="1 3" id="KW-0863">Zinc-finger</keyword>
<sequence>MFCCGVCNAVFTGIYPETVLTTPCGHLFHAECLSMCFNKGSSPGDKCPFCSLCINPSKVIKIHLQIGTNWKDTAAALKKQANTSIINLDESLKNNSVMPKNCTDLNNSSFDETHDNSVLDLTPKLPVFDANTSIINLDGSLMNNSAMMDLKSHRKTMLTTSLSGVILTEVTKNILSILNHVIENSIIVGRSLMSEKKLIDTARETGYSDIIIILMNLGHPVGISFIDLIHNLKLNVTITSYKCFNNKNAINSKNTYYLTTKNEQKLNELQQFIFNFFSKPGNLNDYVNRILFPCPDNWNDMKFTYTMGNLMISFIIKLPLYNNNYEHIKAIN</sequence>
<accession>A0AAV0VYU6</accession>
<evidence type="ECO:0000256" key="3">
    <source>
        <dbReference type="PROSITE-ProRule" id="PRU00175"/>
    </source>
</evidence>
<dbReference type="InterPro" id="IPR013083">
    <property type="entry name" value="Znf_RING/FYVE/PHD"/>
</dbReference>
<dbReference type="SMART" id="SM00184">
    <property type="entry name" value="RING"/>
    <property type="match status" value="1"/>
</dbReference>
<evidence type="ECO:0000259" key="4">
    <source>
        <dbReference type="PROSITE" id="PS50089"/>
    </source>
</evidence>
<dbReference type="SUPFAM" id="SSF57850">
    <property type="entry name" value="RING/U-box"/>
    <property type="match status" value="1"/>
</dbReference>
<dbReference type="AlphaFoldDB" id="A0AAV0VYU6"/>
<reference evidence="5 6" key="1">
    <citation type="submission" date="2023-01" db="EMBL/GenBank/DDBJ databases">
        <authorList>
            <person name="Whitehead M."/>
        </authorList>
    </citation>
    <scope>NUCLEOTIDE SEQUENCE [LARGE SCALE GENOMIC DNA]</scope>
</reference>
<dbReference type="CDD" id="cd16448">
    <property type="entry name" value="RING-H2"/>
    <property type="match status" value="1"/>
</dbReference>
<keyword evidence="6" id="KW-1185">Reference proteome</keyword>
<evidence type="ECO:0000256" key="2">
    <source>
        <dbReference type="ARBA" id="ARBA00022833"/>
    </source>
</evidence>
<dbReference type="InterPro" id="IPR001841">
    <property type="entry name" value="Znf_RING"/>
</dbReference>
<evidence type="ECO:0000256" key="1">
    <source>
        <dbReference type="ARBA" id="ARBA00022771"/>
    </source>
</evidence>
<dbReference type="GO" id="GO:0008270">
    <property type="term" value="F:zinc ion binding"/>
    <property type="evidence" value="ECO:0007669"/>
    <property type="project" value="UniProtKB-KW"/>
</dbReference>
<dbReference type="Proteomes" id="UP001160148">
    <property type="component" value="Unassembled WGS sequence"/>
</dbReference>
<dbReference type="EMBL" id="CARXXK010000001">
    <property type="protein sequence ID" value="CAI6349416.1"/>
    <property type="molecule type" value="Genomic_DNA"/>
</dbReference>
<keyword evidence="1 3" id="KW-0479">Metal-binding</keyword>
<keyword evidence="2" id="KW-0862">Zinc</keyword>
<comment type="caution">
    <text evidence="5">The sequence shown here is derived from an EMBL/GenBank/DDBJ whole genome shotgun (WGS) entry which is preliminary data.</text>
</comment>
<dbReference type="Gene3D" id="3.40.50.10480">
    <property type="entry name" value="Probable brix-domain ribosomal biogenesis protein"/>
    <property type="match status" value="1"/>
</dbReference>
<dbReference type="SUPFAM" id="SSF52954">
    <property type="entry name" value="Class II aaRS ABD-related"/>
    <property type="match status" value="1"/>
</dbReference>
<organism evidence="5 6">
    <name type="scientific">Macrosiphum euphorbiae</name>
    <name type="common">potato aphid</name>
    <dbReference type="NCBI Taxonomy" id="13131"/>
    <lineage>
        <taxon>Eukaryota</taxon>
        <taxon>Metazoa</taxon>
        <taxon>Ecdysozoa</taxon>
        <taxon>Arthropoda</taxon>
        <taxon>Hexapoda</taxon>
        <taxon>Insecta</taxon>
        <taxon>Pterygota</taxon>
        <taxon>Neoptera</taxon>
        <taxon>Paraneoptera</taxon>
        <taxon>Hemiptera</taxon>
        <taxon>Sternorrhyncha</taxon>
        <taxon>Aphidomorpha</taxon>
        <taxon>Aphidoidea</taxon>
        <taxon>Aphididae</taxon>
        <taxon>Macrosiphini</taxon>
        <taxon>Macrosiphum</taxon>
    </lineage>
</organism>
<name>A0AAV0VYU6_9HEMI</name>
<dbReference type="PROSITE" id="PS50089">
    <property type="entry name" value="ZF_RING_2"/>
    <property type="match status" value="1"/>
</dbReference>